<evidence type="ECO:0000313" key="1">
    <source>
        <dbReference type="EMBL" id="SVA02453.1"/>
    </source>
</evidence>
<feature type="non-terminal residue" evidence="1">
    <location>
        <position position="1"/>
    </location>
</feature>
<organism evidence="1">
    <name type="scientific">marine metagenome</name>
    <dbReference type="NCBI Taxonomy" id="408172"/>
    <lineage>
        <taxon>unclassified sequences</taxon>
        <taxon>metagenomes</taxon>
        <taxon>ecological metagenomes</taxon>
    </lineage>
</organism>
<gene>
    <name evidence="1" type="ORF">METZ01_LOCUS55307</name>
</gene>
<dbReference type="AlphaFoldDB" id="A0A381SMD5"/>
<feature type="non-terminal residue" evidence="1">
    <location>
        <position position="40"/>
    </location>
</feature>
<reference evidence="1" key="1">
    <citation type="submission" date="2018-05" db="EMBL/GenBank/DDBJ databases">
        <authorList>
            <person name="Lanie J.A."/>
            <person name="Ng W.-L."/>
            <person name="Kazmierczak K.M."/>
            <person name="Andrzejewski T.M."/>
            <person name="Davidsen T.M."/>
            <person name="Wayne K.J."/>
            <person name="Tettelin H."/>
            <person name="Glass J.I."/>
            <person name="Rusch D."/>
            <person name="Podicherti R."/>
            <person name="Tsui H.-C.T."/>
            <person name="Winkler M.E."/>
        </authorList>
    </citation>
    <scope>NUCLEOTIDE SEQUENCE</scope>
</reference>
<sequence>MTSLVHKWLLSPATCRAKLSQRTLRFTSSPSRSRQQMRIS</sequence>
<dbReference type="EMBL" id="UINC01003006">
    <property type="protein sequence ID" value="SVA02453.1"/>
    <property type="molecule type" value="Genomic_DNA"/>
</dbReference>
<protein>
    <submittedName>
        <fullName evidence="1">Uncharacterized protein</fullName>
    </submittedName>
</protein>
<proteinExistence type="predicted"/>
<accession>A0A381SMD5</accession>
<name>A0A381SMD5_9ZZZZ</name>